<evidence type="ECO:0000259" key="13">
    <source>
        <dbReference type="Pfam" id="PF08492"/>
    </source>
</evidence>
<feature type="compositionally biased region" description="Polar residues" evidence="12">
    <location>
        <begin position="643"/>
        <end position="657"/>
    </location>
</feature>
<keyword evidence="6" id="KW-0677">Repeat</keyword>
<evidence type="ECO:0000256" key="11">
    <source>
        <dbReference type="PIRNR" id="PIRNR038922"/>
    </source>
</evidence>
<keyword evidence="7" id="KW-0802">TPR repeat</keyword>
<dbReference type="InterPro" id="IPR031545">
    <property type="entry name" value="SRP72_TPR-like"/>
</dbReference>
<comment type="function">
    <text evidence="11">Component of the signal recognition particle (SRP) complex, a ribonucleoprotein complex that mediates the cotranslational targeting of secretory and membrane proteins to the endoplasmic reticulum (ER).</text>
</comment>
<evidence type="ECO:0000256" key="4">
    <source>
        <dbReference type="ARBA" id="ARBA00018350"/>
    </source>
</evidence>
<comment type="similarity">
    <text evidence="3 11">Belongs to the SRP72 family.</text>
</comment>
<evidence type="ECO:0000256" key="10">
    <source>
        <dbReference type="ARBA" id="ARBA00023274"/>
    </source>
</evidence>
<proteinExistence type="evidence at transcript level"/>
<dbReference type="InterPro" id="IPR011990">
    <property type="entry name" value="TPR-like_helical_dom_sf"/>
</dbReference>
<feature type="region of interest" description="Disordered" evidence="12">
    <location>
        <begin position="603"/>
        <end position="675"/>
    </location>
</feature>
<dbReference type="GO" id="GO:0008312">
    <property type="term" value="F:7S RNA binding"/>
    <property type="evidence" value="ECO:0007669"/>
    <property type="project" value="InterPro"/>
</dbReference>
<dbReference type="SUPFAM" id="SSF48452">
    <property type="entry name" value="TPR-like"/>
    <property type="match status" value="2"/>
</dbReference>
<dbReference type="Pfam" id="PF17004">
    <property type="entry name" value="SRP_TPR_like"/>
    <property type="match status" value="1"/>
</dbReference>
<keyword evidence="10 11" id="KW-0687">Ribonucleoprotein</keyword>
<keyword evidence="9 11" id="KW-0733">Signal recognition particle</keyword>
<dbReference type="InterPro" id="IPR013699">
    <property type="entry name" value="Signal_recog_part_SRP72_RNA-bd"/>
</dbReference>
<evidence type="ECO:0000256" key="3">
    <source>
        <dbReference type="ARBA" id="ARBA00007676"/>
    </source>
</evidence>
<dbReference type="Pfam" id="PF08492">
    <property type="entry name" value="SRP72"/>
    <property type="match status" value="1"/>
</dbReference>
<dbReference type="InterPro" id="IPR026270">
    <property type="entry name" value="SRP72"/>
</dbReference>
<reference evidence="14" key="1">
    <citation type="journal article" date="2018" name="Biosci. Biotechnol. Biochem.">
        <title>Polysaccharide hydrolase of the hadal zone amphipods Hirondellea gigas.</title>
        <authorList>
            <person name="Kobayashi H."/>
            <person name="Nagahama T."/>
            <person name="Arai W."/>
            <person name="Sasagawa Y."/>
            <person name="Umeda M."/>
            <person name="Hayashi T."/>
            <person name="Nikaido I."/>
            <person name="Watanabe H."/>
            <person name="Oguri K."/>
            <person name="Kitazato H."/>
            <person name="Fujioka K."/>
            <person name="Kido Y."/>
            <person name="Takami H."/>
        </authorList>
    </citation>
    <scope>NUCLEOTIDE SEQUENCE</scope>
    <source>
        <tissue evidence="14">Whole body</tissue>
    </source>
</reference>
<sequence>MAHNIKNVRIQAAYAELKKLIDQGSYSRIIKTTNKIVNDDQSQPEAWQCKVVAYIQLDQFKEAINAINKAPNRQQMQFELAYSQYRLNKVAAAIDTLDSAPDKDSPRGKELRAQILYRLEQHSECYTVYRELLRTTADDMDMERTTNMAAVQVHRVELGQCPVPSERPTASYEQWYNSGCAAAAAGEAQQALHRLSEAMKQCEALLQEEGASDEELQQEQAIIRVQRGYVLQCQGREKEAAAEYGAVLQNTKLEDPALLAILHNNMAVTNRDATIFDTRKKLKPTQISELEHKLTSAQRSELALNNCILAYNAQQPLQEDSTIEHECEKLLSSGVTSMSVKGRAVLLLAASRAKAGKLEEAVAGLQRWAGANQQHASICRLAAAQLRLMKGDVSGGISEFSALPPSELYRPGIVASIVTLLLSRKQKPAVTKLFKDAANWHQNNKSGSSKSVEQLLRRAAEYHMKEGDPQSAAAALEQLRDSSTEAAAACLPSLIHAYSQFDSSAAQALSRDLPDTVSSSTGLDADVLEASLGPKYFQKAAHKTDDKEAAAVPGAAADKAMEGGAAVVGAGGRVKTRKKKRRKTVLPKNYIEGVVPDPERWLPRWQRKGVPGGKRRRDKRKDVGRGTQGGLGDTADKYDISKNPGQFKSSSSIQQQPEPAGPRRNMPKKKTNRKK</sequence>
<dbReference type="GO" id="GO:0005783">
    <property type="term" value="C:endoplasmic reticulum"/>
    <property type="evidence" value="ECO:0007669"/>
    <property type="project" value="UniProtKB-SubCell"/>
</dbReference>
<dbReference type="PANTHER" id="PTHR14094:SF9">
    <property type="entry name" value="SIGNAL RECOGNITION PARTICLE SUBUNIT SRP72"/>
    <property type="match status" value="1"/>
</dbReference>
<evidence type="ECO:0000313" key="14">
    <source>
        <dbReference type="EMBL" id="LAB66660.1"/>
    </source>
</evidence>
<feature type="compositionally biased region" description="Basic residues" evidence="12">
    <location>
        <begin position="665"/>
        <end position="675"/>
    </location>
</feature>
<name>A0A2P2HYF5_9CRUS</name>
<evidence type="ECO:0000256" key="8">
    <source>
        <dbReference type="ARBA" id="ARBA00022824"/>
    </source>
</evidence>
<evidence type="ECO:0000256" key="1">
    <source>
        <dbReference type="ARBA" id="ARBA00004240"/>
    </source>
</evidence>
<evidence type="ECO:0000256" key="5">
    <source>
        <dbReference type="ARBA" id="ARBA00022490"/>
    </source>
</evidence>
<dbReference type="FunFam" id="1.25.40.10:FF:000062">
    <property type="entry name" value="Signal recognition particle subunit SRP72"/>
    <property type="match status" value="1"/>
</dbReference>
<dbReference type="GO" id="GO:0006614">
    <property type="term" value="P:SRP-dependent cotranslational protein targeting to membrane"/>
    <property type="evidence" value="ECO:0007669"/>
    <property type="project" value="UniProtKB-UniRule"/>
</dbReference>
<evidence type="ECO:0000256" key="12">
    <source>
        <dbReference type="SAM" id="MobiDB-lite"/>
    </source>
</evidence>
<evidence type="ECO:0000256" key="2">
    <source>
        <dbReference type="ARBA" id="ARBA00004496"/>
    </source>
</evidence>
<dbReference type="PANTHER" id="PTHR14094">
    <property type="entry name" value="SIGNAL RECOGNITION PARTICLE 72"/>
    <property type="match status" value="1"/>
</dbReference>
<dbReference type="GO" id="GO:0043022">
    <property type="term" value="F:ribosome binding"/>
    <property type="evidence" value="ECO:0007669"/>
    <property type="project" value="TreeGrafter"/>
</dbReference>
<dbReference type="EMBL" id="IACF01000924">
    <property type="protein sequence ID" value="LAB66660.1"/>
    <property type="molecule type" value="mRNA"/>
</dbReference>
<dbReference type="GO" id="GO:0005786">
    <property type="term" value="C:signal recognition particle, endoplasmic reticulum targeting"/>
    <property type="evidence" value="ECO:0007669"/>
    <property type="project" value="UniProtKB-UniRule"/>
</dbReference>
<dbReference type="PIRSF" id="PIRSF038922">
    <property type="entry name" value="SRP72"/>
    <property type="match status" value="1"/>
</dbReference>
<feature type="domain" description="Signal recognition particle SRP72 subunit RNA-binding" evidence="13">
    <location>
        <begin position="575"/>
        <end position="607"/>
    </location>
</feature>
<comment type="subcellular location">
    <subcellularLocation>
        <location evidence="2 11">Cytoplasm</location>
    </subcellularLocation>
    <subcellularLocation>
        <location evidence="1">Endoplasmic reticulum</location>
    </subcellularLocation>
</comment>
<evidence type="ECO:0000256" key="6">
    <source>
        <dbReference type="ARBA" id="ARBA00022737"/>
    </source>
</evidence>
<protein>
    <recommendedName>
        <fullName evidence="4 11">Signal recognition particle subunit SRP72</fullName>
    </recommendedName>
</protein>
<dbReference type="Gene3D" id="1.25.40.10">
    <property type="entry name" value="Tetratricopeptide repeat domain"/>
    <property type="match status" value="2"/>
</dbReference>
<accession>A0A2P2HYF5</accession>
<evidence type="ECO:0000256" key="7">
    <source>
        <dbReference type="ARBA" id="ARBA00022803"/>
    </source>
</evidence>
<keyword evidence="5 11" id="KW-0963">Cytoplasm</keyword>
<keyword evidence="8" id="KW-0256">Endoplasmic reticulum</keyword>
<dbReference type="AlphaFoldDB" id="A0A2P2HYF5"/>
<organism evidence="14">
    <name type="scientific">Hirondellea gigas</name>
    <dbReference type="NCBI Taxonomy" id="1518452"/>
    <lineage>
        <taxon>Eukaryota</taxon>
        <taxon>Metazoa</taxon>
        <taxon>Ecdysozoa</taxon>
        <taxon>Arthropoda</taxon>
        <taxon>Crustacea</taxon>
        <taxon>Multicrustacea</taxon>
        <taxon>Malacostraca</taxon>
        <taxon>Eumalacostraca</taxon>
        <taxon>Peracarida</taxon>
        <taxon>Amphipoda</taxon>
        <taxon>Amphilochidea</taxon>
        <taxon>Lysianassida</taxon>
        <taxon>Lysianassidira</taxon>
        <taxon>Lysianassoidea</taxon>
        <taxon>Lysianassidae</taxon>
        <taxon>Hirondellea</taxon>
    </lineage>
</organism>
<evidence type="ECO:0000256" key="9">
    <source>
        <dbReference type="ARBA" id="ARBA00023135"/>
    </source>
</evidence>